<dbReference type="Gene3D" id="3.40.30.10">
    <property type="entry name" value="Glutaredoxin"/>
    <property type="match status" value="1"/>
</dbReference>
<dbReference type="AlphaFoldDB" id="A0A1U7CTB7"/>
<proteinExistence type="predicted"/>
<reference evidence="2" key="1">
    <citation type="submission" date="2016-12" db="EMBL/GenBank/DDBJ databases">
        <title>Comparative genomics of four Isosphaeraceae planctomycetes: a common pool of plasmids and glycoside hydrolase genes.</title>
        <authorList>
            <person name="Ivanova A."/>
        </authorList>
    </citation>
    <scope>NUCLEOTIDE SEQUENCE [LARGE SCALE GENOMIC DNA]</scope>
    <source>
        <strain evidence="2">PX4</strain>
    </source>
</reference>
<organism evidence="1 2">
    <name type="scientific">Paludisphaera borealis</name>
    <dbReference type="NCBI Taxonomy" id="1387353"/>
    <lineage>
        <taxon>Bacteria</taxon>
        <taxon>Pseudomonadati</taxon>
        <taxon>Planctomycetota</taxon>
        <taxon>Planctomycetia</taxon>
        <taxon>Isosphaerales</taxon>
        <taxon>Isosphaeraceae</taxon>
        <taxon>Paludisphaera</taxon>
    </lineage>
</organism>
<dbReference type="OrthoDB" id="9761899at2"/>
<dbReference type="RefSeq" id="WP_076348039.1">
    <property type="nucleotide sequence ID" value="NZ_CP019082.1"/>
</dbReference>
<protein>
    <submittedName>
        <fullName evidence="1">Ferredoxin, 2Fe-2S</fullName>
    </submittedName>
</protein>
<accession>A0A1U7CTB7</accession>
<name>A0A1U7CTB7_9BACT</name>
<dbReference type="Proteomes" id="UP000186309">
    <property type="component" value="Chromosome"/>
</dbReference>
<dbReference type="EMBL" id="CP019082">
    <property type="protein sequence ID" value="APW62171.1"/>
    <property type="molecule type" value="Genomic_DNA"/>
</dbReference>
<evidence type="ECO:0000313" key="2">
    <source>
        <dbReference type="Proteomes" id="UP000186309"/>
    </source>
</evidence>
<keyword evidence="2" id="KW-1185">Reference proteome</keyword>
<gene>
    <name evidence="1" type="ORF">BSF38_03703</name>
</gene>
<sequence length="125" mass="13372">MSVFTHHVFVCGNVREPGHKRGCCDPEGGQALKDAFKVELKKVGLGPLARANHAGCLDQCEHGPVVVIYPLGVWYGGVTLQDVPRIVSRTILGGEILVDLQIPDGCLNNPRCPHRAGEPRSTPGA</sequence>
<dbReference type="InterPro" id="IPR036249">
    <property type="entry name" value="Thioredoxin-like_sf"/>
</dbReference>
<dbReference type="STRING" id="1387353.BSF38_03703"/>
<dbReference type="CDD" id="cd02980">
    <property type="entry name" value="TRX_Fd_family"/>
    <property type="match status" value="1"/>
</dbReference>
<dbReference type="KEGG" id="pbor:BSF38_03703"/>
<evidence type="ECO:0000313" key="1">
    <source>
        <dbReference type="EMBL" id="APW62171.1"/>
    </source>
</evidence>
<dbReference type="SUPFAM" id="SSF52833">
    <property type="entry name" value="Thioredoxin-like"/>
    <property type="match status" value="1"/>
</dbReference>